<gene>
    <name evidence="1" type="ORF">CALMAC_LOCUS10395</name>
</gene>
<evidence type="ECO:0000313" key="2">
    <source>
        <dbReference type="Proteomes" id="UP000410492"/>
    </source>
</evidence>
<accession>A0A653CNC9</accession>
<reference evidence="1 2" key="1">
    <citation type="submission" date="2019-01" db="EMBL/GenBank/DDBJ databases">
        <authorList>
            <person name="Sayadi A."/>
        </authorList>
    </citation>
    <scope>NUCLEOTIDE SEQUENCE [LARGE SCALE GENOMIC DNA]</scope>
</reference>
<dbReference type="Proteomes" id="UP000410492">
    <property type="component" value="Unassembled WGS sequence"/>
</dbReference>
<keyword evidence="2" id="KW-1185">Reference proteome</keyword>
<sequence length="69" mass="7396">MSSSPGLSKSKLVDPRSRSLGFQIQSGLQISLVRSKDIPQFGRGVVSCSGILINSNIENDYSVGERGNK</sequence>
<protein>
    <submittedName>
        <fullName evidence="1">Uncharacterized protein</fullName>
    </submittedName>
</protein>
<name>A0A653CNC9_CALMS</name>
<proteinExistence type="predicted"/>
<dbReference type="EMBL" id="CAACVG010008301">
    <property type="protein sequence ID" value="VEN49198.1"/>
    <property type="molecule type" value="Genomic_DNA"/>
</dbReference>
<organism evidence="1 2">
    <name type="scientific">Callosobruchus maculatus</name>
    <name type="common">Southern cowpea weevil</name>
    <name type="synonym">Pulse bruchid</name>
    <dbReference type="NCBI Taxonomy" id="64391"/>
    <lineage>
        <taxon>Eukaryota</taxon>
        <taxon>Metazoa</taxon>
        <taxon>Ecdysozoa</taxon>
        <taxon>Arthropoda</taxon>
        <taxon>Hexapoda</taxon>
        <taxon>Insecta</taxon>
        <taxon>Pterygota</taxon>
        <taxon>Neoptera</taxon>
        <taxon>Endopterygota</taxon>
        <taxon>Coleoptera</taxon>
        <taxon>Polyphaga</taxon>
        <taxon>Cucujiformia</taxon>
        <taxon>Chrysomeloidea</taxon>
        <taxon>Chrysomelidae</taxon>
        <taxon>Bruchinae</taxon>
        <taxon>Bruchini</taxon>
        <taxon>Callosobruchus</taxon>
    </lineage>
</organism>
<evidence type="ECO:0000313" key="1">
    <source>
        <dbReference type="EMBL" id="VEN49198.1"/>
    </source>
</evidence>
<dbReference type="AlphaFoldDB" id="A0A653CNC9"/>
<dbReference type="OrthoDB" id="425611at2759"/>